<comment type="caution">
    <text evidence="1">The sequence shown here is derived from an EMBL/GenBank/DDBJ whole genome shotgun (WGS) entry which is preliminary data.</text>
</comment>
<proteinExistence type="predicted"/>
<evidence type="ECO:0000313" key="1">
    <source>
        <dbReference type="EMBL" id="GAA2972948.1"/>
    </source>
</evidence>
<reference evidence="2" key="1">
    <citation type="journal article" date="2019" name="Int. J. Syst. Evol. Microbiol.">
        <title>The Global Catalogue of Microorganisms (GCM) 10K type strain sequencing project: providing services to taxonomists for standard genome sequencing and annotation.</title>
        <authorList>
            <consortium name="The Broad Institute Genomics Platform"/>
            <consortium name="The Broad Institute Genome Sequencing Center for Infectious Disease"/>
            <person name="Wu L."/>
            <person name="Ma J."/>
        </authorList>
    </citation>
    <scope>NUCLEOTIDE SEQUENCE [LARGE SCALE GENOMIC DNA]</scope>
    <source>
        <strain evidence="2">JCM 9088</strain>
    </source>
</reference>
<accession>A0ABP6K8S8</accession>
<protein>
    <recommendedName>
        <fullName evidence="3">Lasso peptide biosynthesis PqqD family chaperone</fullName>
    </recommendedName>
</protein>
<dbReference type="InterPro" id="IPR041881">
    <property type="entry name" value="PqqD_sf"/>
</dbReference>
<dbReference type="NCBIfam" id="NF033530">
    <property type="entry name" value="lasso_PqqD_Strm"/>
    <property type="match status" value="1"/>
</dbReference>
<dbReference type="EMBL" id="BAAAUD010000110">
    <property type="protein sequence ID" value="GAA2972948.1"/>
    <property type="molecule type" value="Genomic_DNA"/>
</dbReference>
<keyword evidence="2" id="KW-1185">Reference proteome</keyword>
<dbReference type="Pfam" id="PF05402">
    <property type="entry name" value="PqqD"/>
    <property type="match status" value="1"/>
</dbReference>
<evidence type="ECO:0000313" key="2">
    <source>
        <dbReference type="Proteomes" id="UP001500403"/>
    </source>
</evidence>
<name>A0ABP6K8S8_9ACTN</name>
<organism evidence="1 2">
    <name type="scientific">Streptomyces enissocaesilis</name>
    <dbReference type="NCBI Taxonomy" id="332589"/>
    <lineage>
        <taxon>Bacteria</taxon>
        <taxon>Bacillati</taxon>
        <taxon>Actinomycetota</taxon>
        <taxon>Actinomycetes</taxon>
        <taxon>Kitasatosporales</taxon>
        <taxon>Streptomycetaceae</taxon>
        <taxon>Streptomyces</taxon>
        <taxon>Streptomyces rochei group</taxon>
    </lineage>
</organism>
<dbReference type="InterPro" id="IPR008792">
    <property type="entry name" value="PQQD"/>
</dbReference>
<dbReference type="Gene3D" id="1.10.10.1150">
    <property type="entry name" value="Coenzyme PQQ synthesis protein D (PqqD)"/>
    <property type="match status" value="1"/>
</dbReference>
<evidence type="ECO:0008006" key="3">
    <source>
        <dbReference type="Google" id="ProtNLM"/>
    </source>
</evidence>
<dbReference type="Proteomes" id="UP001500403">
    <property type="component" value="Unassembled WGS sequence"/>
</dbReference>
<sequence length="85" mass="9262">MKLRIPEQVSAVDTEYGTVLLDERSGKYWQLTPSASVVLNELKSGGDINSAVAALARRFEVDEATARRDTLALVERLRSLGVVAS</sequence>
<dbReference type="RefSeq" id="WP_344500643.1">
    <property type="nucleotide sequence ID" value="NZ_BAAAUD010000110.1"/>
</dbReference>
<gene>
    <name evidence="1" type="ORF">GCM10010446_66740</name>
</gene>